<sequence>MPDGSKYILEVMFVRNDVNLQASDRFIILCLKSSDDSQITEFLFSFSFLKSFFACMN</sequence>
<accession>A0AAP0LTJ3</accession>
<dbReference type="EMBL" id="JBCGBO010000007">
    <property type="protein sequence ID" value="KAK9187088.1"/>
    <property type="molecule type" value="Genomic_DNA"/>
</dbReference>
<evidence type="ECO:0000313" key="2">
    <source>
        <dbReference type="Proteomes" id="UP001428341"/>
    </source>
</evidence>
<reference evidence="1 2" key="1">
    <citation type="submission" date="2024-05" db="EMBL/GenBank/DDBJ databases">
        <title>Haplotype-resolved chromosome-level genome assembly of Huyou (Citrus changshanensis).</title>
        <authorList>
            <person name="Miao C."/>
            <person name="Chen W."/>
            <person name="Wu Y."/>
            <person name="Wang L."/>
            <person name="Zhao S."/>
            <person name="Grierson D."/>
            <person name="Xu C."/>
            <person name="Chen K."/>
        </authorList>
    </citation>
    <scope>NUCLEOTIDE SEQUENCE [LARGE SCALE GENOMIC DNA]</scope>
    <source>
        <strain evidence="1">01-14</strain>
        <tissue evidence="1">Leaf</tissue>
    </source>
</reference>
<proteinExistence type="predicted"/>
<dbReference type="Proteomes" id="UP001428341">
    <property type="component" value="Unassembled WGS sequence"/>
</dbReference>
<evidence type="ECO:0000313" key="1">
    <source>
        <dbReference type="EMBL" id="KAK9187088.1"/>
    </source>
</evidence>
<organism evidence="1 2">
    <name type="scientific">Citrus x changshan-huyou</name>
    <dbReference type="NCBI Taxonomy" id="2935761"/>
    <lineage>
        <taxon>Eukaryota</taxon>
        <taxon>Viridiplantae</taxon>
        <taxon>Streptophyta</taxon>
        <taxon>Embryophyta</taxon>
        <taxon>Tracheophyta</taxon>
        <taxon>Spermatophyta</taxon>
        <taxon>Magnoliopsida</taxon>
        <taxon>eudicotyledons</taxon>
        <taxon>Gunneridae</taxon>
        <taxon>Pentapetalae</taxon>
        <taxon>rosids</taxon>
        <taxon>malvids</taxon>
        <taxon>Sapindales</taxon>
        <taxon>Rutaceae</taxon>
        <taxon>Aurantioideae</taxon>
        <taxon>Citrus</taxon>
    </lineage>
</organism>
<gene>
    <name evidence="1" type="ORF">WN944_018478</name>
</gene>
<dbReference type="AlphaFoldDB" id="A0AAP0LTJ3"/>
<name>A0AAP0LTJ3_9ROSI</name>
<protein>
    <submittedName>
        <fullName evidence="1">Uncharacterized protein</fullName>
    </submittedName>
</protein>
<comment type="caution">
    <text evidence="1">The sequence shown here is derived from an EMBL/GenBank/DDBJ whole genome shotgun (WGS) entry which is preliminary data.</text>
</comment>
<keyword evidence="2" id="KW-1185">Reference proteome</keyword>